<comment type="caution">
    <text evidence="2">The sequence shown here is derived from an EMBL/GenBank/DDBJ whole genome shotgun (WGS) entry which is preliminary data.</text>
</comment>
<dbReference type="EMBL" id="JAFCMP010000179">
    <property type="protein sequence ID" value="KAG5184124.1"/>
    <property type="molecule type" value="Genomic_DNA"/>
</dbReference>
<evidence type="ECO:0000313" key="3">
    <source>
        <dbReference type="Proteomes" id="UP000664859"/>
    </source>
</evidence>
<dbReference type="Proteomes" id="UP000664859">
    <property type="component" value="Unassembled WGS sequence"/>
</dbReference>
<evidence type="ECO:0000313" key="2">
    <source>
        <dbReference type="EMBL" id="KAG5184124.1"/>
    </source>
</evidence>
<protein>
    <submittedName>
        <fullName evidence="2">Uncharacterized protein</fullName>
    </submittedName>
</protein>
<evidence type="ECO:0000256" key="1">
    <source>
        <dbReference type="SAM" id="MobiDB-lite"/>
    </source>
</evidence>
<reference evidence="2" key="1">
    <citation type="submission" date="2021-02" db="EMBL/GenBank/DDBJ databases">
        <title>First Annotated Genome of the Yellow-green Alga Tribonema minus.</title>
        <authorList>
            <person name="Mahan K.M."/>
        </authorList>
    </citation>
    <scope>NUCLEOTIDE SEQUENCE</scope>
    <source>
        <strain evidence="2">UTEX B ZZ1240</strain>
    </source>
</reference>
<name>A0A835Z0J9_9STRA</name>
<feature type="region of interest" description="Disordered" evidence="1">
    <location>
        <begin position="1"/>
        <end position="26"/>
    </location>
</feature>
<feature type="compositionally biased region" description="Low complexity" evidence="1">
    <location>
        <begin position="1"/>
        <end position="15"/>
    </location>
</feature>
<dbReference type="AlphaFoldDB" id="A0A835Z0J9"/>
<organism evidence="2 3">
    <name type="scientific">Tribonema minus</name>
    <dbReference type="NCBI Taxonomy" id="303371"/>
    <lineage>
        <taxon>Eukaryota</taxon>
        <taxon>Sar</taxon>
        <taxon>Stramenopiles</taxon>
        <taxon>Ochrophyta</taxon>
        <taxon>PX clade</taxon>
        <taxon>Xanthophyceae</taxon>
        <taxon>Tribonematales</taxon>
        <taxon>Tribonemataceae</taxon>
        <taxon>Tribonema</taxon>
    </lineage>
</organism>
<sequence>MVVVWPGTTAATAGAGPPPTGGAPSAPALDNIGKLLPGAGNQLYLSQANPMSGRAEWVLFKNGSEVSEYKLPPPAQREVTYTGSLMRPFVGSLAFFRPEKALQVYWNGGGFYNVKDGSALEAPLSFIKCLPTVLGLVGHIHIPNDTVQDLLLPREQRDINKPDELYPVASTRYLVSSPTDPTTKYYPGSLRPVGGMPPQQVWEKAWDFAIFCVEDVYTMPGKSYAERLLYLTTHVSGMDVPCKQMQVVKPVTIPTEEYADELRDSTPADTSLVLVDPLEPFEGATTERITRPMRTYSGQRKADTSGRVVAHQLDASGRLAGFLVDDGRGSTKLVEEGALWVSDFSIPTVTAYNRNMQLKLRSIKQTDAPPQDKIDAVNAYQMDAEDNASDRNKCKKNMNSNRTAFLAKYIASFADVNDPKHGRDPTTDALAILMNPAAPVIGCDAAGMPQNLLKFLHNMSRDTIPANAIVNFNTGYI</sequence>
<gene>
    <name evidence="2" type="ORF">JKP88DRAFT_244988</name>
</gene>
<accession>A0A835Z0J9</accession>
<keyword evidence="3" id="KW-1185">Reference proteome</keyword>
<proteinExistence type="predicted"/>